<protein>
    <recommendedName>
        <fullName evidence="5">Integral membrane protein</fullName>
    </recommendedName>
</protein>
<sequence>MISTVIRLARVGSRSELAAAVLMGLGYPAVMLAALIPNIWLFAAAGAVTYAADWYLHQKNSYLVNRLNSVRAGLPIRFLLRQLLLILLLARENLAEQPVFYATVACFLLFYGLQAPHGALATLIKLRRTMPVVTRNVDLHGVRIPDAPPRTLLHRSGEKMLHLDLPAVVGVVAAVVTGRATPAYAGVAATLGLGVLYILLLAPYLRRKRRVPGAGAVLKAVDIWLREYQPTVALYFSGSDDSAYQVNMWLETMEQVDGRPIVIMREPSLVPKLGDTWVPILCIPGGQHVMARDWSTVRVTLYPANVGKNIHMLRVPTSKHVFIGHGDSDKLASVNPFSKVYDEVWTAGRAGRDRYALADVGVRDEDIVEVGRPQLAPIRRWTGAPANPVPTILYAPTWEGWDGNPGNTSLLRAGENIVRRLLDADRPVRLIYKPHPFTGLVDKKAKAVDERIRKLVTDAAAQRATDPRWAAEAAASQAGQAAARAELLRIETRLAALARPGRKGSDAAETSRVSLADPHRLAEVKRLRAEWNDAYWRSAGWWEHRVVTGAEPRLYDCFNEADAMVSDISSVVSDFIASGKPYAVTDSAELGPDEFRRQNTAVRAAVILTNSAVELDELLAAVADPAADRTARERRELKQYLLGPDEPTSMEQFDAALRALTAKAEARNAGVAQRLAGQHIGEVDREDDAPPIGTPDDTATDPTDPADHPVAGAPGRTGSGALGVLVAEDEDDAAETTSVG</sequence>
<keyword evidence="2" id="KW-0472">Membrane</keyword>
<keyword evidence="4" id="KW-1185">Reference proteome</keyword>
<feature type="region of interest" description="Disordered" evidence="1">
    <location>
        <begin position="675"/>
        <end position="740"/>
    </location>
</feature>
<evidence type="ECO:0000256" key="2">
    <source>
        <dbReference type="SAM" id="Phobius"/>
    </source>
</evidence>
<dbReference type="RefSeq" id="WP_232791125.1">
    <property type="nucleotide sequence ID" value="NZ_CP102332.1"/>
</dbReference>
<keyword evidence="2" id="KW-1133">Transmembrane helix</keyword>
<gene>
    <name evidence="3" type="ORF">NRO40_09310</name>
</gene>
<evidence type="ECO:0000313" key="4">
    <source>
        <dbReference type="Proteomes" id="UP001060150"/>
    </source>
</evidence>
<feature type="transmembrane region" description="Helical" evidence="2">
    <location>
        <begin position="17"/>
        <end position="33"/>
    </location>
</feature>
<feature type="transmembrane region" description="Helical" evidence="2">
    <location>
        <begin position="100"/>
        <end position="124"/>
    </location>
</feature>
<proteinExistence type="predicted"/>
<reference evidence="3" key="1">
    <citation type="submission" date="2022-08" db="EMBL/GenBank/DDBJ databases">
        <title>Streptomyces changanensis sp. nov., an actinomycete isolated from soil.</title>
        <authorList>
            <person name="Wu H."/>
            <person name="Han L."/>
        </authorList>
    </citation>
    <scope>NUCLEOTIDE SEQUENCE</scope>
    <source>
        <strain evidence="3">HL-66</strain>
    </source>
</reference>
<name>A0ABY5N798_9ACTN</name>
<dbReference type="EMBL" id="CP102332">
    <property type="protein sequence ID" value="UUS31015.1"/>
    <property type="molecule type" value="Genomic_DNA"/>
</dbReference>
<organism evidence="3 4">
    <name type="scientific">Streptomyces changanensis</name>
    <dbReference type="NCBI Taxonomy" id="2964669"/>
    <lineage>
        <taxon>Bacteria</taxon>
        <taxon>Bacillati</taxon>
        <taxon>Actinomycetota</taxon>
        <taxon>Actinomycetes</taxon>
        <taxon>Kitasatosporales</taxon>
        <taxon>Streptomycetaceae</taxon>
        <taxon>Streptomyces</taxon>
    </lineage>
</organism>
<dbReference type="Gene3D" id="3.40.50.12580">
    <property type="match status" value="2"/>
</dbReference>
<feature type="transmembrane region" description="Helical" evidence="2">
    <location>
        <begin position="183"/>
        <end position="202"/>
    </location>
</feature>
<accession>A0ABY5N798</accession>
<dbReference type="InterPro" id="IPR043148">
    <property type="entry name" value="TagF_C"/>
</dbReference>
<evidence type="ECO:0000313" key="3">
    <source>
        <dbReference type="EMBL" id="UUS31015.1"/>
    </source>
</evidence>
<dbReference type="Proteomes" id="UP001060150">
    <property type="component" value="Chromosome"/>
</dbReference>
<evidence type="ECO:0008006" key="5">
    <source>
        <dbReference type="Google" id="ProtNLM"/>
    </source>
</evidence>
<feature type="compositionally biased region" description="Low complexity" evidence="1">
    <location>
        <begin position="690"/>
        <end position="711"/>
    </location>
</feature>
<evidence type="ECO:0000256" key="1">
    <source>
        <dbReference type="SAM" id="MobiDB-lite"/>
    </source>
</evidence>
<keyword evidence="2" id="KW-0812">Transmembrane</keyword>